<evidence type="ECO:0000313" key="2">
    <source>
        <dbReference type="Proteomes" id="UP000095287"/>
    </source>
</evidence>
<protein>
    <submittedName>
        <fullName evidence="3">PA domain-containing protein</fullName>
    </submittedName>
</protein>
<evidence type="ECO:0000313" key="3">
    <source>
        <dbReference type="WBParaSite" id="L893_g25868.t1"/>
    </source>
</evidence>
<name>A0A1I7ZG64_9BILA</name>
<feature type="compositionally biased region" description="Low complexity" evidence="1">
    <location>
        <begin position="58"/>
        <end position="90"/>
    </location>
</feature>
<organism evidence="2 3">
    <name type="scientific">Steinernema glaseri</name>
    <dbReference type="NCBI Taxonomy" id="37863"/>
    <lineage>
        <taxon>Eukaryota</taxon>
        <taxon>Metazoa</taxon>
        <taxon>Ecdysozoa</taxon>
        <taxon>Nematoda</taxon>
        <taxon>Chromadorea</taxon>
        <taxon>Rhabditida</taxon>
        <taxon>Tylenchina</taxon>
        <taxon>Panagrolaimomorpha</taxon>
        <taxon>Strongyloidoidea</taxon>
        <taxon>Steinernematidae</taxon>
        <taxon>Steinernema</taxon>
    </lineage>
</organism>
<dbReference type="WBParaSite" id="L893_g25868.t1">
    <property type="protein sequence ID" value="L893_g25868.t1"/>
    <property type="gene ID" value="L893_g25868"/>
</dbReference>
<feature type="region of interest" description="Disordered" evidence="1">
    <location>
        <begin position="31"/>
        <end position="90"/>
    </location>
</feature>
<accession>A0A1I7ZG64</accession>
<keyword evidence="2" id="KW-1185">Reference proteome</keyword>
<dbReference type="Proteomes" id="UP000095287">
    <property type="component" value="Unplaced"/>
</dbReference>
<proteinExistence type="predicted"/>
<reference evidence="3" key="1">
    <citation type="submission" date="2016-11" db="UniProtKB">
        <authorList>
            <consortium name="WormBaseParasite"/>
        </authorList>
    </citation>
    <scope>IDENTIFICATION</scope>
</reference>
<evidence type="ECO:0000256" key="1">
    <source>
        <dbReference type="SAM" id="MobiDB-lite"/>
    </source>
</evidence>
<dbReference type="AlphaFoldDB" id="A0A1I7ZG64"/>
<sequence>MPQEQKVTIGAYCTTLEDYLRYLQLQKEGKTNDADKEVAGDQGTTGVESPLLEEESEPSTSSSDCYDSEYSSAGSSSLSTQQVSLSLKRL</sequence>